<dbReference type="Gene3D" id="3.80.10.10">
    <property type="entry name" value="Ribonuclease Inhibitor"/>
    <property type="match status" value="1"/>
</dbReference>
<dbReference type="InterPro" id="IPR001245">
    <property type="entry name" value="Ser-Thr/Tyr_kinase_cat_dom"/>
</dbReference>
<dbReference type="GO" id="GO:0019005">
    <property type="term" value="C:SCF ubiquitin ligase complex"/>
    <property type="evidence" value="ECO:0007669"/>
    <property type="project" value="TreeGrafter"/>
</dbReference>
<dbReference type="RefSeq" id="WP_150077834.1">
    <property type="nucleotide sequence ID" value="NZ_VWOX01000010.1"/>
</dbReference>
<feature type="transmembrane region" description="Helical" evidence="2">
    <location>
        <begin position="326"/>
        <end position="347"/>
    </location>
</feature>
<dbReference type="GO" id="GO:0004672">
    <property type="term" value="F:protein kinase activity"/>
    <property type="evidence" value="ECO:0007669"/>
    <property type="project" value="InterPro"/>
</dbReference>
<dbReference type="PANTHER" id="PTHR13318:SF95">
    <property type="entry name" value="F-BOX PROTEIN YLR352W"/>
    <property type="match status" value="1"/>
</dbReference>
<organism evidence="4 5">
    <name type="scientific">Roseiconus nitratireducens</name>
    <dbReference type="NCBI Taxonomy" id="2605748"/>
    <lineage>
        <taxon>Bacteria</taxon>
        <taxon>Pseudomonadati</taxon>
        <taxon>Planctomycetota</taxon>
        <taxon>Planctomycetia</taxon>
        <taxon>Pirellulales</taxon>
        <taxon>Pirellulaceae</taxon>
        <taxon>Roseiconus</taxon>
    </lineage>
</organism>
<evidence type="ECO:0000313" key="4">
    <source>
        <dbReference type="EMBL" id="KAA5541448.1"/>
    </source>
</evidence>
<dbReference type="AlphaFoldDB" id="A0A5M6D1X0"/>
<dbReference type="SUPFAM" id="SSF56112">
    <property type="entry name" value="Protein kinase-like (PK-like)"/>
    <property type="match status" value="1"/>
</dbReference>
<keyword evidence="4" id="KW-0808">Transferase</keyword>
<dbReference type="GO" id="GO:0031146">
    <property type="term" value="P:SCF-dependent proteasomal ubiquitin-dependent protein catabolic process"/>
    <property type="evidence" value="ECO:0007669"/>
    <property type="project" value="TreeGrafter"/>
</dbReference>
<dbReference type="SMART" id="SM00220">
    <property type="entry name" value="S_TKc"/>
    <property type="match status" value="1"/>
</dbReference>
<feature type="domain" description="Protein kinase" evidence="3">
    <location>
        <begin position="55"/>
        <end position="447"/>
    </location>
</feature>
<keyword evidence="4" id="KW-0418">Kinase</keyword>
<dbReference type="EMBL" id="VWOX01000010">
    <property type="protein sequence ID" value="KAA5541448.1"/>
    <property type="molecule type" value="Genomic_DNA"/>
</dbReference>
<dbReference type="GO" id="GO:0005524">
    <property type="term" value="F:ATP binding"/>
    <property type="evidence" value="ECO:0007669"/>
    <property type="project" value="InterPro"/>
</dbReference>
<evidence type="ECO:0000256" key="1">
    <source>
        <dbReference type="SAM" id="MobiDB-lite"/>
    </source>
</evidence>
<accession>A0A5M6D1X0</accession>
<dbReference type="SUPFAM" id="SSF52047">
    <property type="entry name" value="RNI-like"/>
    <property type="match status" value="1"/>
</dbReference>
<dbReference type="InterPro" id="IPR032675">
    <property type="entry name" value="LRR_dom_sf"/>
</dbReference>
<dbReference type="Pfam" id="PF07714">
    <property type="entry name" value="PK_Tyr_Ser-Thr"/>
    <property type="match status" value="1"/>
</dbReference>
<comment type="caution">
    <text evidence="4">The sequence shown here is derived from an EMBL/GenBank/DDBJ whole genome shotgun (WGS) entry which is preliminary data.</text>
</comment>
<keyword evidence="5" id="KW-1185">Reference proteome</keyword>
<reference evidence="4 5" key="1">
    <citation type="submission" date="2019-08" db="EMBL/GenBank/DDBJ databases">
        <authorList>
            <person name="Dhanesh K."/>
            <person name="Kumar G."/>
            <person name="Sasikala C."/>
            <person name="Venkata Ramana C."/>
        </authorList>
    </citation>
    <scope>NUCLEOTIDE SEQUENCE [LARGE SCALE GENOMIC DNA]</scope>
    <source>
        <strain evidence="4 5">JC645</strain>
    </source>
</reference>
<protein>
    <submittedName>
        <fullName evidence="4">Protein kinase</fullName>
    </submittedName>
</protein>
<keyword evidence="2" id="KW-0472">Membrane</keyword>
<keyword evidence="2" id="KW-0812">Transmembrane</keyword>
<dbReference type="PANTHER" id="PTHR13318">
    <property type="entry name" value="PARTNER OF PAIRED, ISOFORM B-RELATED"/>
    <property type="match status" value="1"/>
</dbReference>
<dbReference type="InterPro" id="IPR011009">
    <property type="entry name" value="Kinase-like_dom_sf"/>
</dbReference>
<feature type="compositionally biased region" description="Polar residues" evidence="1">
    <location>
        <begin position="382"/>
        <end position="392"/>
    </location>
</feature>
<feature type="region of interest" description="Disordered" evidence="1">
    <location>
        <begin position="357"/>
        <end position="396"/>
    </location>
</feature>
<dbReference type="Gene3D" id="1.10.510.10">
    <property type="entry name" value="Transferase(Phosphotransferase) domain 1"/>
    <property type="match status" value="1"/>
</dbReference>
<proteinExistence type="predicted"/>
<dbReference type="PROSITE" id="PS50011">
    <property type="entry name" value="PROTEIN_KINASE_DOM"/>
    <property type="match status" value="1"/>
</dbReference>
<dbReference type="Gene3D" id="3.30.200.20">
    <property type="entry name" value="Phosphorylase Kinase, domain 1"/>
    <property type="match status" value="1"/>
</dbReference>
<sequence>MNGQKPAPDPRHRLAGGDEATSADLGAAVASDRITDQHLGSNLSADPASNQFGRFTLLALIADYRGVQTYAAVHEHLRKHVKLKLLPDRSEWGDRQMTSFASDMSRRCELDHPNLARLETAGMIDRPYIVIEHPDGIVLRNLLHRSAPLPVADACQIAGQVASAVAYLHENRLVHGGITLDEVEVTASGAAKLTPFGSVRASETLESGFESDLQEVLALLRSMLGVDHSDQTGPESNPARNLPRPLQTLLLKDKVCTISATDLLRRLTPLARGCDLPSLLDRASPTTEIAEADAATSSETVGYLKQQLEERSRSSKAEPATVRRRAVMIGTAMAALLVLVGLGALLIPARSQPTFRLAGRNPHIEPASPPTRDVPDQESKDQPSSSIQNESRPQIPAASDLSRFPLDVIVPERDAFDLETQPIPEGLILSNPDARGLIQIPVLLPNVYSLEFTAERISGSGSLGVGFSAGNARMIAILDHGDPQDRRSGFLSTDARGELTMLDESSGGQIDHGRPERFRLEVNPQRASLMRVRSRTTSVPIAEWRRPTGDGATSDRLRLKRFDGFYPRVFFVQVDRASFRISQFEMSGRNGPVRLQSFANGSGSTENSGSTERQLAERIVWRGGHVRILTDKGPDTVHSLSDLTDNPWLVGMDKCPASPRLAIGDSVLRQLAEIPGIEELDLRTSDVTSQGLEVINGMLSLKNLAVQPSAESRLSLEGLGVLPSLRKLTLAGAQLSPDDRLVVRRQTKLTYLCLAGSSITDAEVIELVQHLPDLQHLCLIGTSIDGSCLRSFSGLRQLRELQLSHTKVTDTDLERVAMLDSLRLLAIRNTQITPKAIGDLQRARPELKVIQ</sequence>
<evidence type="ECO:0000256" key="2">
    <source>
        <dbReference type="SAM" id="Phobius"/>
    </source>
</evidence>
<dbReference type="Proteomes" id="UP000324479">
    <property type="component" value="Unassembled WGS sequence"/>
</dbReference>
<keyword evidence="2" id="KW-1133">Transmembrane helix</keyword>
<gene>
    <name evidence="4" type="ORF">FYK55_17945</name>
</gene>
<evidence type="ECO:0000313" key="5">
    <source>
        <dbReference type="Proteomes" id="UP000324479"/>
    </source>
</evidence>
<evidence type="ECO:0000259" key="3">
    <source>
        <dbReference type="PROSITE" id="PS50011"/>
    </source>
</evidence>
<dbReference type="InterPro" id="IPR000719">
    <property type="entry name" value="Prot_kinase_dom"/>
</dbReference>
<name>A0A5M6D1X0_9BACT</name>